<accession>A0AAP0IT47</accession>
<protein>
    <submittedName>
        <fullName evidence="2">Uncharacterized protein</fullName>
    </submittedName>
</protein>
<name>A0AAP0IT47_9MAGN</name>
<dbReference type="AlphaFoldDB" id="A0AAP0IT47"/>
<gene>
    <name evidence="2" type="ORF">Syun_018337</name>
</gene>
<reference evidence="2 3" key="1">
    <citation type="submission" date="2024-01" db="EMBL/GenBank/DDBJ databases">
        <title>Genome assemblies of Stephania.</title>
        <authorList>
            <person name="Yang L."/>
        </authorList>
    </citation>
    <scope>NUCLEOTIDE SEQUENCE [LARGE SCALE GENOMIC DNA]</scope>
    <source>
        <strain evidence="2">YNDBR</strain>
        <tissue evidence="2">Leaf</tissue>
    </source>
</reference>
<evidence type="ECO:0000313" key="3">
    <source>
        <dbReference type="Proteomes" id="UP001420932"/>
    </source>
</evidence>
<feature type="compositionally biased region" description="Low complexity" evidence="1">
    <location>
        <begin position="63"/>
        <end position="72"/>
    </location>
</feature>
<comment type="caution">
    <text evidence="2">The sequence shown here is derived from an EMBL/GenBank/DDBJ whole genome shotgun (WGS) entry which is preliminary data.</text>
</comment>
<feature type="region of interest" description="Disordered" evidence="1">
    <location>
        <begin position="53"/>
        <end position="84"/>
    </location>
</feature>
<sequence length="122" mass="13873">METSSIAGNLTDSHRDVFHSWKYNLLEYGWLSFPHHSSSIFINSPYQRFVAFPEPHPRHRRPPSSSSSLSTAARRRRCCSDSGIDGPGVTRLIYGTRIAGMSPITRKEDKVKTKGTFCQFLR</sequence>
<dbReference type="Proteomes" id="UP001420932">
    <property type="component" value="Unassembled WGS sequence"/>
</dbReference>
<dbReference type="EMBL" id="JBBNAF010000008">
    <property type="protein sequence ID" value="KAK9120720.1"/>
    <property type="molecule type" value="Genomic_DNA"/>
</dbReference>
<organism evidence="2 3">
    <name type="scientific">Stephania yunnanensis</name>
    <dbReference type="NCBI Taxonomy" id="152371"/>
    <lineage>
        <taxon>Eukaryota</taxon>
        <taxon>Viridiplantae</taxon>
        <taxon>Streptophyta</taxon>
        <taxon>Embryophyta</taxon>
        <taxon>Tracheophyta</taxon>
        <taxon>Spermatophyta</taxon>
        <taxon>Magnoliopsida</taxon>
        <taxon>Ranunculales</taxon>
        <taxon>Menispermaceae</taxon>
        <taxon>Menispermoideae</taxon>
        <taxon>Cissampelideae</taxon>
        <taxon>Stephania</taxon>
    </lineage>
</organism>
<proteinExistence type="predicted"/>
<evidence type="ECO:0000256" key="1">
    <source>
        <dbReference type="SAM" id="MobiDB-lite"/>
    </source>
</evidence>
<evidence type="ECO:0000313" key="2">
    <source>
        <dbReference type="EMBL" id="KAK9120720.1"/>
    </source>
</evidence>
<keyword evidence="3" id="KW-1185">Reference proteome</keyword>